<evidence type="ECO:0000256" key="1">
    <source>
        <dbReference type="ARBA" id="ARBA00004123"/>
    </source>
</evidence>
<dbReference type="GO" id="GO:0051123">
    <property type="term" value="P:RNA polymerase II preinitiation complex assembly"/>
    <property type="evidence" value="ECO:0007669"/>
    <property type="project" value="TreeGrafter"/>
</dbReference>
<evidence type="ECO:0000256" key="2">
    <source>
        <dbReference type="ARBA" id="ARBA00007530"/>
    </source>
</evidence>
<evidence type="ECO:0000256" key="4">
    <source>
        <dbReference type="ARBA" id="ARBA00023163"/>
    </source>
</evidence>
<reference evidence="8" key="2">
    <citation type="submission" date="2015-01" db="EMBL/GenBank/DDBJ databases">
        <title>Evolutionary Origins and Diversification of the Mycorrhizal Mutualists.</title>
        <authorList>
            <consortium name="DOE Joint Genome Institute"/>
            <consortium name="Mycorrhizal Genomics Consortium"/>
            <person name="Kohler A."/>
            <person name="Kuo A."/>
            <person name="Nagy L.G."/>
            <person name="Floudas D."/>
            <person name="Copeland A."/>
            <person name="Barry K.W."/>
            <person name="Cichocki N."/>
            <person name="Veneault-Fourrey C."/>
            <person name="LaButti K."/>
            <person name="Lindquist E.A."/>
            <person name="Lipzen A."/>
            <person name="Lundell T."/>
            <person name="Morin E."/>
            <person name="Murat C."/>
            <person name="Riley R."/>
            <person name="Ohm R."/>
            <person name="Sun H."/>
            <person name="Tunlid A."/>
            <person name="Henrissat B."/>
            <person name="Grigoriev I.V."/>
            <person name="Hibbett D.S."/>
            <person name="Martin F."/>
        </authorList>
    </citation>
    <scope>NUCLEOTIDE SEQUENCE [LARGE SCALE GENOMIC DNA]</scope>
    <source>
        <strain evidence="8">MUT 4182</strain>
    </source>
</reference>
<dbReference type="AlphaFoldDB" id="A0A0C3QPT3"/>
<dbReference type="InterPro" id="IPR037794">
    <property type="entry name" value="TAF12"/>
</dbReference>
<proteinExistence type="inferred from homology"/>
<organism evidence="7 8">
    <name type="scientific">Tulasnella calospora MUT 4182</name>
    <dbReference type="NCBI Taxonomy" id="1051891"/>
    <lineage>
        <taxon>Eukaryota</taxon>
        <taxon>Fungi</taxon>
        <taxon>Dikarya</taxon>
        <taxon>Basidiomycota</taxon>
        <taxon>Agaricomycotina</taxon>
        <taxon>Agaricomycetes</taxon>
        <taxon>Cantharellales</taxon>
        <taxon>Tulasnellaceae</taxon>
        <taxon>Tulasnella</taxon>
    </lineage>
</organism>
<keyword evidence="3" id="KW-0805">Transcription regulation</keyword>
<sequence length="121" mass="13318">MGLPTHVAKPPDTQDALGALNEAFKKDGATSNAVADPQLRKTIKDLVASIDPNVKIDADVEDILLEMADEFIDSVTNFACRLAKHRGSDVLDVKDLQLHLGMHNLHAELNDIKLNPLFYFI</sequence>
<dbReference type="GO" id="GO:0017025">
    <property type="term" value="F:TBP-class protein binding"/>
    <property type="evidence" value="ECO:0007669"/>
    <property type="project" value="TreeGrafter"/>
</dbReference>
<dbReference type="OrthoDB" id="2193432at2759"/>
<protein>
    <recommendedName>
        <fullName evidence="6">Transcription initiation factor TFIID subunit 12 domain-containing protein</fullName>
    </recommendedName>
</protein>
<dbReference type="InterPro" id="IPR009072">
    <property type="entry name" value="Histone-fold"/>
</dbReference>
<evidence type="ECO:0000256" key="3">
    <source>
        <dbReference type="ARBA" id="ARBA00023015"/>
    </source>
</evidence>
<comment type="similarity">
    <text evidence="2">Belongs to the TAF12 family.</text>
</comment>
<dbReference type="PANTHER" id="PTHR12264">
    <property type="entry name" value="TRANSCRIPTION INITIATION FACTOR TFIID SUBUNIT 12"/>
    <property type="match status" value="1"/>
</dbReference>
<evidence type="ECO:0000256" key="5">
    <source>
        <dbReference type="ARBA" id="ARBA00023242"/>
    </source>
</evidence>
<dbReference type="GO" id="GO:0005669">
    <property type="term" value="C:transcription factor TFIID complex"/>
    <property type="evidence" value="ECO:0007669"/>
    <property type="project" value="InterPro"/>
</dbReference>
<keyword evidence="5" id="KW-0539">Nucleus</keyword>
<evidence type="ECO:0000259" key="6">
    <source>
        <dbReference type="Pfam" id="PF03847"/>
    </source>
</evidence>
<dbReference type="Pfam" id="PF03847">
    <property type="entry name" value="TFIID_20kDa"/>
    <property type="match status" value="1"/>
</dbReference>
<keyword evidence="8" id="KW-1185">Reference proteome</keyword>
<comment type="subcellular location">
    <subcellularLocation>
        <location evidence="1">Nucleus</location>
    </subcellularLocation>
</comment>
<dbReference type="Gene3D" id="1.10.20.10">
    <property type="entry name" value="Histone, subunit A"/>
    <property type="match status" value="1"/>
</dbReference>
<dbReference type="HOGENOM" id="CLU_2039791_0_0_1"/>
<feature type="domain" description="Transcription initiation factor TFIID subunit 12" evidence="6">
    <location>
        <begin position="41"/>
        <end position="100"/>
    </location>
</feature>
<dbReference type="EMBL" id="KN822983">
    <property type="protein sequence ID" value="KIO29409.1"/>
    <property type="molecule type" value="Genomic_DNA"/>
</dbReference>
<dbReference type="GO" id="GO:0046982">
    <property type="term" value="F:protein heterodimerization activity"/>
    <property type="evidence" value="ECO:0007669"/>
    <property type="project" value="InterPro"/>
</dbReference>
<dbReference type="InterPro" id="IPR003228">
    <property type="entry name" value="TFIID_TAF12_dom"/>
</dbReference>
<reference evidence="7 8" key="1">
    <citation type="submission" date="2014-04" db="EMBL/GenBank/DDBJ databases">
        <authorList>
            <consortium name="DOE Joint Genome Institute"/>
            <person name="Kuo A."/>
            <person name="Girlanda M."/>
            <person name="Perotto S."/>
            <person name="Kohler A."/>
            <person name="Nagy L.G."/>
            <person name="Floudas D."/>
            <person name="Copeland A."/>
            <person name="Barry K.W."/>
            <person name="Cichocki N."/>
            <person name="Veneault-Fourrey C."/>
            <person name="LaButti K."/>
            <person name="Lindquist E.A."/>
            <person name="Lipzen A."/>
            <person name="Lundell T."/>
            <person name="Morin E."/>
            <person name="Murat C."/>
            <person name="Sun H."/>
            <person name="Tunlid A."/>
            <person name="Henrissat B."/>
            <person name="Grigoriev I.V."/>
            <person name="Hibbett D.S."/>
            <person name="Martin F."/>
            <person name="Nordberg H.P."/>
            <person name="Cantor M.N."/>
            <person name="Hua S.X."/>
        </authorList>
    </citation>
    <scope>NUCLEOTIDE SEQUENCE [LARGE SCALE GENOMIC DNA]</scope>
    <source>
        <strain evidence="7 8">MUT 4182</strain>
    </source>
</reference>
<dbReference type="GO" id="GO:0003677">
    <property type="term" value="F:DNA binding"/>
    <property type="evidence" value="ECO:0007669"/>
    <property type="project" value="TreeGrafter"/>
</dbReference>
<dbReference type="GO" id="GO:0000124">
    <property type="term" value="C:SAGA complex"/>
    <property type="evidence" value="ECO:0007669"/>
    <property type="project" value="InterPro"/>
</dbReference>
<dbReference type="CDD" id="cd07981">
    <property type="entry name" value="HFD_TAF12"/>
    <property type="match status" value="1"/>
</dbReference>
<evidence type="ECO:0000313" key="7">
    <source>
        <dbReference type="EMBL" id="KIO29409.1"/>
    </source>
</evidence>
<dbReference type="PANTHER" id="PTHR12264:SF21">
    <property type="entry name" value="TRANSCRIPTION INITIATION FACTOR TFIID SUBUNIT 12"/>
    <property type="match status" value="1"/>
</dbReference>
<name>A0A0C3QPT3_9AGAM</name>
<gene>
    <name evidence="7" type="ORF">M407DRAFT_70563</name>
</gene>
<evidence type="ECO:0000313" key="8">
    <source>
        <dbReference type="Proteomes" id="UP000054248"/>
    </source>
</evidence>
<keyword evidence="4" id="KW-0804">Transcription</keyword>
<accession>A0A0C3QPT3</accession>
<dbReference type="STRING" id="1051891.A0A0C3QPT3"/>
<dbReference type="Proteomes" id="UP000054248">
    <property type="component" value="Unassembled WGS sequence"/>
</dbReference>
<dbReference type="SUPFAM" id="SSF47113">
    <property type="entry name" value="Histone-fold"/>
    <property type="match status" value="1"/>
</dbReference>